<organism evidence="3 4">
    <name type="scientific">SAR86 cluster bacterium</name>
    <dbReference type="NCBI Taxonomy" id="2030880"/>
    <lineage>
        <taxon>Bacteria</taxon>
        <taxon>Pseudomonadati</taxon>
        <taxon>Pseudomonadota</taxon>
        <taxon>Gammaproteobacteria</taxon>
        <taxon>SAR86 cluster</taxon>
    </lineage>
</organism>
<comment type="caution">
    <text evidence="3">The sequence shown here is derived from an EMBL/GenBank/DDBJ whole genome shotgun (WGS) entry which is preliminary data.</text>
</comment>
<name>A0A2A5B1B2_9GAMM</name>
<dbReference type="SUPFAM" id="SSF82185">
    <property type="entry name" value="Histone H3 K4-specific methyltransferase SET7/9 N-terminal domain"/>
    <property type="match status" value="1"/>
</dbReference>
<accession>A0A2A5B1B2</accession>
<feature type="chain" id="PRO_5013354469" description="Phosphatidylinositol-4-phosphate 5-kinase" evidence="2">
    <location>
        <begin position="30"/>
        <end position="211"/>
    </location>
</feature>
<evidence type="ECO:0000313" key="4">
    <source>
        <dbReference type="Proteomes" id="UP000218327"/>
    </source>
</evidence>
<dbReference type="PANTHER" id="PTHR43215:SF14">
    <property type="entry name" value="RADIAL SPOKE HEAD 1 HOMOLOG"/>
    <property type="match status" value="1"/>
</dbReference>
<feature type="signal peptide" evidence="2">
    <location>
        <begin position="1"/>
        <end position="29"/>
    </location>
</feature>
<dbReference type="PANTHER" id="PTHR43215">
    <property type="entry name" value="RADIAL SPOKE HEAD 1 HOMOLOG"/>
    <property type="match status" value="1"/>
</dbReference>
<protein>
    <recommendedName>
        <fullName evidence="5">Phosphatidylinositol-4-phosphate 5-kinase</fullName>
    </recommendedName>
</protein>
<keyword evidence="1" id="KW-0677">Repeat</keyword>
<keyword evidence="2" id="KW-0732">Signal</keyword>
<evidence type="ECO:0008006" key="5">
    <source>
        <dbReference type="Google" id="ProtNLM"/>
    </source>
</evidence>
<dbReference type="Gene3D" id="2.20.110.10">
    <property type="entry name" value="Histone H3 K4-specific methyltransferase SET7/9 N-terminal domain"/>
    <property type="match status" value="2"/>
</dbReference>
<dbReference type="Proteomes" id="UP000218327">
    <property type="component" value="Unassembled WGS sequence"/>
</dbReference>
<dbReference type="InterPro" id="IPR003409">
    <property type="entry name" value="MORN"/>
</dbReference>
<evidence type="ECO:0000256" key="2">
    <source>
        <dbReference type="SAM" id="SignalP"/>
    </source>
</evidence>
<sequence length="211" mass="24226">MKIIRVRAVHTAVSVFAFILLITAQISSAQSLKDVTDENCIQGDCIDGRGKLELSTPFGKGQYFGDFRDGEFHGRGRLEIPISFVEKAIYDGNWNKGIRSGRGTYWNGTGSLYIGQWRDDERNGQGTYFHNLPRWGENEHSEFWMKENTENYSGEFVDDNYQGKGIYRWADGRKYDGSFFANNKHGSGTFYFVTGVARTQVWNYGDFVRWD</sequence>
<reference evidence="4" key="1">
    <citation type="submission" date="2017-08" db="EMBL/GenBank/DDBJ databases">
        <title>A dynamic microbial community with high functional redundancy inhabits the cold, oxic subseafloor aquifer.</title>
        <authorList>
            <person name="Tully B.J."/>
            <person name="Wheat C.G."/>
            <person name="Glazer B.T."/>
            <person name="Huber J.A."/>
        </authorList>
    </citation>
    <scope>NUCLEOTIDE SEQUENCE [LARGE SCALE GENOMIC DNA]</scope>
</reference>
<gene>
    <name evidence="3" type="ORF">COA96_08510</name>
</gene>
<proteinExistence type="predicted"/>
<evidence type="ECO:0000256" key="1">
    <source>
        <dbReference type="ARBA" id="ARBA00022737"/>
    </source>
</evidence>
<dbReference type="AlphaFoldDB" id="A0A2A5B1B2"/>
<dbReference type="Pfam" id="PF02493">
    <property type="entry name" value="MORN"/>
    <property type="match status" value="5"/>
</dbReference>
<dbReference type="EMBL" id="NVVJ01000022">
    <property type="protein sequence ID" value="PCJ24866.1"/>
    <property type="molecule type" value="Genomic_DNA"/>
</dbReference>
<dbReference type="SMART" id="SM00698">
    <property type="entry name" value="MORN"/>
    <property type="match status" value="5"/>
</dbReference>
<evidence type="ECO:0000313" key="3">
    <source>
        <dbReference type="EMBL" id="PCJ24866.1"/>
    </source>
</evidence>